<sequence>VNLSLAESSISEATSDYDFKLQNVWVFSAA</sequence>
<proteinExistence type="predicted"/>
<name>A0A381PRU3_9ZZZZ</name>
<dbReference type="AlphaFoldDB" id="A0A381PRU3"/>
<reference evidence="1" key="1">
    <citation type="submission" date="2018-05" db="EMBL/GenBank/DDBJ databases">
        <authorList>
            <person name="Lanie J.A."/>
            <person name="Ng W.-L."/>
            <person name="Kazmierczak K.M."/>
            <person name="Andrzejewski T.M."/>
            <person name="Davidsen T.M."/>
            <person name="Wayne K.J."/>
            <person name="Tettelin H."/>
            <person name="Glass J.I."/>
            <person name="Rusch D."/>
            <person name="Podicherti R."/>
            <person name="Tsui H.-C.T."/>
            <person name="Winkler M.E."/>
        </authorList>
    </citation>
    <scope>NUCLEOTIDE SEQUENCE</scope>
</reference>
<feature type="non-terminal residue" evidence="1">
    <location>
        <position position="1"/>
    </location>
</feature>
<dbReference type="EMBL" id="UINC01001044">
    <property type="protein sequence ID" value="SUZ68807.1"/>
    <property type="molecule type" value="Genomic_DNA"/>
</dbReference>
<organism evidence="1">
    <name type="scientific">marine metagenome</name>
    <dbReference type="NCBI Taxonomy" id="408172"/>
    <lineage>
        <taxon>unclassified sequences</taxon>
        <taxon>metagenomes</taxon>
        <taxon>ecological metagenomes</taxon>
    </lineage>
</organism>
<accession>A0A381PRU3</accession>
<protein>
    <submittedName>
        <fullName evidence="1">Uncharacterized protein</fullName>
    </submittedName>
</protein>
<gene>
    <name evidence="1" type="ORF">METZ01_LOCUS21661</name>
</gene>
<evidence type="ECO:0000313" key="1">
    <source>
        <dbReference type="EMBL" id="SUZ68807.1"/>
    </source>
</evidence>